<dbReference type="PANTHER" id="PTHR45138:SF9">
    <property type="entry name" value="DIGUANYLATE CYCLASE DGCM-RELATED"/>
    <property type="match status" value="1"/>
</dbReference>
<feature type="transmembrane region" description="Helical" evidence="5">
    <location>
        <begin position="306"/>
        <end position="326"/>
    </location>
</feature>
<sequence length="622" mass="70189">MLTAFARIGLLIVLILAFSGISAAHTTTVNNLDTKFDFSDWQADEGAVSLNGAWGMHWQQQLSPQQWPLESPVESPKEESKTAHQTIIMPTTWDRSDVADPLLPGKGFATFTATLVNLPTDVRWGLIVPEQSTSFRLFVNDVVIAEGGIAGLSKDSSEPYSGNQFVELGYLPENTRLTWHVSNFYHANGGPWQALTIGPYTELRQHYSLQTFDQALVVALAFLASLFLIIQYFIDRRDKVTLVLSAFAFLIAVRVGITDNQPLYQVLGVLDWQLHIRLLYLTMLITPPLVLLWQHHMFPAEMSLRTIRYVSYVFALPILSLFILPAEIFTQLLMPIQVLLIAVIAIYGWSLIKVFLNKRQGSTYLILGAAILIITILHDIAVYSQWLSNSRLWIAYGLLSFLFSLAVNMLYLRAKQKQQVESLSQQLLVANKQLEARVAQRTMELAEKADALEEANDKLQILANIDGLTGVLNRRAFVEQLEMLSRIKPDVALLMIDVDHFKMINDNYGHAVGDQVLKRLSDVFLEMKREHDRIGRFGGEEFMVLLQDISAKGLDSYCRRLLDVVRKIDFSDIAPLDGITISIGTTMATLNAKNIDELIQQADEVMYQVKKSGRDGFKHFKQ</sequence>
<dbReference type="Proteomes" id="UP000227088">
    <property type="component" value="Unassembled WGS sequence"/>
</dbReference>
<keyword evidence="5" id="KW-1133">Transmembrane helix</keyword>
<dbReference type="FunFam" id="3.30.70.270:FF:000001">
    <property type="entry name" value="Diguanylate cyclase domain protein"/>
    <property type="match status" value="1"/>
</dbReference>
<feature type="chain" id="PRO_5012960962" description="diguanylate cyclase" evidence="6">
    <location>
        <begin position="25"/>
        <end position="622"/>
    </location>
</feature>
<dbReference type="CDD" id="cd01949">
    <property type="entry name" value="GGDEF"/>
    <property type="match status" value="1"/>
</dbReference>
<gene>
    <name evidence="8" type="ORF">A9R00_06555</name>
</gene>
<dbReference type="InterPro" id="IPR011623">
    <property type="entry name" value="7TMR_DISM_rcpt_extracell_dom1"/>
</dbReference>
<dbReference type="Gene3D" id="3.30.70.270">
    <property type="match status" value="1"/>
</dbReference>
<dbReference type="InterPro" id="IPR043128">
    <property type="entry name" value="Rev_trsase/Diguanyl_cyclase"/>
</dbReference>
<feature type="transmembrane region" description="Helical" evidence="5">
    <location>
        <begin position="392"/>
        <end position="412"/>
    </location>
</feature>
<dbReference type="NCBIfam" id="TIGR00254">
    <property type="entry name" value="GGDEF"/>
    <property type="match status" value="1"/>
</dbReference>
<name>A0A1Y5HSP0_OLEAN</name>
<keyword evidence="5" id="KW-0472">Membrane</keyword>
<feature type="transmembrane region" description="Helical" evidence="5">
    <location>
        <begin position="277"/>
        <end position="294"/>
    </location>
</feature>
<dbReference type="GO" id="GO:0052621">
    <property type="term" value="F:diguanylate cyclase activity"/>
    <property type="evidence" value="ECO:0007669"/>
    <property type="project" value="UniProtKB-EC"/>
</dbReference>
<feature type="coiled-coil region" evidence="4">
    <location>
        <begin position="413"/>
        <end position="465"/>
    </location>
</feature>
<reference evidence="9" key="1">
    <citation type="journal article" date="2017" name="Proc. Natl. Acad. Sci. U.S.A.">
        <title>Simulation of Deepwater Horizon oil plume reveals substrate specialization within a complex community of hydrocarbon degraders.</title>
        <authorList>
            <person name="Hu P."/>
            <person name="Dubinsky E.A."/>
            <person name="Probst A.J."/>
            <person name="Wang J."/>
            <person name="Sieber C.M.K."/>
            <person name="Tom L.M."/>
            <person name="Gardinali P."/>
            <person name="Banfield J.F."/>
            <person name="Atlas R.M."/>
            <person name="Andersen G.L."/>
        </authorList>
    </citation>
    <scope>NUCLEOTIDE SEQUENCE [LARGE SCALE GENOMIC DNA]</scope>
</reference>
<organism evidence="8 9">
    <name type="scientific">Oleispira antarctica</name>
    <dbReference type="NCBI Taxonomy" id="188908"/>
    <lineage>
        <taxon>Bacteria</taxon>
        <taxon>Pseudomonadati</taxon>
        <taxon>Pseudomonadota</taxon>
        <taxon>Gammaproteobacteria</taxon>
        <taxon>Oceanospirillales</taxon>
        <taxon>Oceanospirillaceae</taxon>
        <taxon>Oleispira</taxon>
    </lineage>
</organism>
<feature type="transmembrane region" description="Helical" evidence="5">
    <location>
        <begin position="364"/>
        <end position="386"/>
    </location>
</feature>
<evidence type="ECO:0000313" key="8">
    <source>
        <dbReference type="EMBL" id="OUS40338.1"/>
    </source>
</evidence>
<dbReference type="SMART" id="SM00267">
    <property type="entry name" value="GGDEF"/>
    <property type="match status" value="1"/>
</dbReference>
<feature type="transmembrane region" description="Helical" evidence="5">
    <location>
        <begin position="240"/>
        <end position="257"/>
    </location>
</feature>
<feature type="domain" description="GGDEF" evidence="7">
    <location>
        <begin position="489"/>
        <end position="622"/>
    </location>
</feature>
<accession>A0A1Y5HSP0</accession>
<proteinExistence type="predicted"/>
<evidence type="ECO:0000256" key="1">
    <source>
        <dbReference type="ARBA" id="ARBA00001946"/>
    </source>
</evidence>
<evidence type="ECO:0000259" key="7">
    <source>
        <dbReference type="PROSITE" id="PS50887"/>
    </source>
</evidence>
<evidence type="ECO:0000256" key="5">
    <source>
        <dbReference type="SAM" id="Phobius"/>
    </source>
</evidence>
<evidence type="ECO:0000256" key="3">
    <source>
        <dbReference type="ARBA" id="ARBA00034247"/>
    </source>
</evidence>
<dbReference type="PROSITE" id="PS50887">
    <property type="entry name" value="GGDEF"/>
    <property type="match status" value="1"/>
</dbReference>
<dbReference type="Pfam" id="PF07695">
    <property type="entry name" value="7TMR-DISM_7TM"/>
    <property type="match status" value="1"/>
</dbReference>
<comment type="catalytic activity">
    <reaction evidence="3">
        <text>2 GTP = 3',3'-c-di-GMP + 2 diphosphate</text>
        <dbReference type="Rhea" id="RHEA:24898"/>
        <dbReference type="ChEBI" id="CHEBI:33019"/>
        <dbReference type="ChEBI" id="CHEBI:37565"/>
        <dbReference type="ChEBI" id="CHEBI:58805"/>
        <dbReference type="EC" id="2.7.7.65"/>
    </reaction>
</comment>
<dbReference type="Pfam" id="PF00990">
    <property type="entry name" value="GGDEF"/>
    <property type="match status" value="1"/>
</dbReference>
<feature type="signal peptide" evidence="6">
    <location>
        <begin position="1"/>
        <end position="24"/>
    </location>
</feature>
<feature type="transmembrane region" description="Helical" evidence="5">
    <location>
        <begin position="332"/>
        <end position="352"/>
    </location>
</feature>
<dbReference type="AlphaFoldDB" id="A0A1Y5HSP0"/>
<evidence type="ECO:0000256" key="6">
    <source>
        <dbReference type="SAM" id="SignalP"/>
    </source>
</evidence>
<keyword evidence="5" id="KW-0812">Transmembrane</keyword>
<dbReference type="EC" id="2.7.7.65" evidence="2"/>
<dbReference type="InterPro" id="IPR050469">
    <property type="entry name" value="Diguanylate_Cyclase"/>
</dbReference>
<dbReference type="EMBL" id="MABE01000365">
    <property type="protein sequence ID" value="OUS40338.1"/>
    <property type="molecule type" value="Genomic_DNA"/>
</dbReference>
<dbReference type="PANTHER" id="PTHR45138">
    <property type="entry name" value="REGULATORY COMPONENTS OF SENSORY TRANSDUCTION SYSTEM"/>
    <property type="match status" value="1"/>
</dbReference>
<keyword evidence="4" id="KW-0175">Coiled coil</keyword>
<feature type="transmembrane region" description="Helical" evidence="5">
    <location>
        <begin position="215"/>
        <end position="233"/>
    </location>
</feature>
<comment type="caution">
    <text evidence="8">The sequence shown here is derived from an EMBL/GenBank/DDBJ whole genome shotgun (WGS) entry which is preliminary data.</text>
</comment>
<dbReference type="SUPFAM" id="SSF55073">
    <property type="entry name" value="Nucleotide cyclase"/>
    <property type="match status" value="1"/>
</dbReference>
<evidence type="ECO:0000256" key="2">
    <source>
        <dbReference type="ARBA" id="ARBA00012528"/>
    </source>
</evidence>
<dbReference type="InterPro" id="IPR029787">
    <property type="entry name" value="Nucleotide_cyclase"/>
</dbReference>
<keyword evidence="6" id="KW-0732">Signal</keyword>
<evidence type="ECO:0000256" key="4">
    <source>
        <dbReference type="SAM" id="Coils"/>
    </source>
</evidence>
<evidence type="ECO:0000313" key="9">
    <source>
        <dbReference type="Proteomes" id="UP000227088"/>
    </source>
</evidence>
<comment type="cofactor">
    <cofactor evidence="1">
        <name>Mg(2+)</name>
        <dbReference type="ChEBI" id="CHEBI:18420"/>
    </cofactor>
</comment>
<dbReference type="InterPro" id="IPR000160">
    <property type="entry name" value="GGDEF_dom"/>
</dbReference>
<protein>
    <recommendedName>
        <fullName evidence="2">diguanylate cyclase</fullName>
        <ecNumber evidence="2">2.7.7.65</ecNumber>
    </recommendedName>
</protein>